<accession>A0A835Y397</accession>
<dbReference type="InterPro" id="IPR051218">
    <property type="entry name" value="Sec_MonoDiacylglyc_Lipase"/>
</dbReference>
<dbReference type="PANTHER" id="PTHR45856">
    <property type="entry name" value="ALPHA/BETA-HYDROLASES SUPERFAMILY PROTEIN"/>
    <property type="match status" value="1"/>
</dbReference>
<gene>
    <name evidence="2" type="ORF">HYH03_006733</name>
</gene>
<dbReference type="Pfam" id="PF01764">
    <property type="entry name" value="Lipase_3"/>
    <property type="match status" value="1"/>
</dbReference>
<dbReference type="GO" id="GO:0006629">
    <property type="term" value="P:lipid metabolic process"/>
    <property type="evidence" value="ECO:0007669"/>
    <property type="project" value="InterPro"/>
</dbReference>
<proteinExistence type="predicted"/>
<comment type="caution">
    <text evidence="2">The sequence shown here is derived from an EMBL/GenBank/DDBJ whole genome shotgun (WGS) entry which is preliminary data.</text>
</comment>
<dbReference type="OrthoDB" id="430884at2759"/>
<sequence length="382" mass="42129">MRARPLSRRPCLKPRSVVHRPVAVGCPRLVVPRALATASIDTLGQVAFVPSLPNPTLRDRPTESCVAAREASHPEVLERARFISKLAFRAYGNPIELESSTDDEPMQIEGSDYDANDTPYEARLFIDAEDTDTQAFVHLNHATCEVVVAFRGTQMDLKNHPKDALNDLRALLVSPEEAIFGAVPHAPQGPLQLLAKPHVHLGFQACYKSVFQDVRRAVADVLSRDPEGKWRVVLTGHSLGGALATLAAYDLANIYQNAAQDRVVCYTFGAPRVCNGSFARSYDQLVPNTWRFSNVNDVVPMVPLVHWSYCHVGRNVRITPAAAVPFRNKAEFVERAENCDALRIFVALLTAAKASVYYAHRTLGTLAAMMAAEHSSNIYTNF</sequence>
<dbReference type="Proteomes" id="UP000612055">
    <property type="component" value="Unassembled WGS sequence"/>
</dbReference>
<dbReference type="SUPFAM" id="SSF53474">
    <property type="entry name" value="alpha/beta-Hydrolases"/>
    <property type="match status" value="1"/>
</dbReference>
<dbReference type="CDD" id="cd00519">
    <property type="entry name" value="Lipase_3"/>
    <property type="match status" value="1"/>
</dbReference>
<evidence type="ECO:0000313" key="2">
    <source>
        <dbReference type="EMBL" id="KAG2495123.1"/>
    </source>
</evidence>
<organism evidence="2 3">
    <name type="scientific">Edaphochlamys debaryana</name>
    <dbReference type="NCBI Taxonomy" id="47281"/>
    <lineage>
        <taxon>Eukaryota</taxon>
        <taxon>Viridiplantae</taxon>
        <taxon>Chlorophyta</taxon>
        <taxon>core chlorophytes</taxon>
        <taxon>Chlorophyceae</taxon>
        <taxon>CS clade</taxon>
        <taxon>Chlamydomonadales</taxon>
        <taxon>Chlamydomonadales incertae sedis</taxon>
        <taxon>Edaphochlamys</taxon>
    </lineage>
</organism>
<dbReference type="Gene3D" id="3.40.50.1820">
    <property type="entry name" value="alpha/beta hydrolase"/>
    <property type="match status" value="1"/>
</dbReference>
<feature type="domain" description="Fungal lipase-type" evidence="1">
    <location>
        <begin position="147"/>
        <end position="305"/>
    </location>
</feature>
<evidence type="ECO:0000313" key="3">
    <source>
        <dbReference type="Proteomes" id="UP000612055"/>
    </source>
</evidence>
<keyword evidence="3" id="KW-1185">Reference proteome</keyword>
<dbReference type="EMBL" id="JAEHOE010000026">
    <property type="protein sequence ID" value="KAG2495123.1"/>
    <property type="molecule type" value="Genomic_DNA"/>
</dbReference>
<reference evidence="2" key="1">
    <citation type="journal article" date="2020" name="bioRxiv">
        <title>Comparative genomics of Chlamydomonas.</title>
        <authorList>
            <person name="Craig R.J."/>
            <person name="Hasan A.R."/>
            <person name="Ness R.W."/>
            <person name="Keightley P.D."/>
        </authorList>
    </citation>
    <scope>NUCLEOTIDE SEQUENCE</scope>
    <source>
        <strain evidence="2">CCAP 11/70</strain>
    </source>
</reference>
<evidence type="ECO:0000259" key="1">
    <source>
        <dbReference type="Pfam" id="PF01764"/>
    </source>
</evidence>
<dbReference type="InterPro" id="IPR029058">
    <property type="entry name" value="AB_hydrolase_fold"/>
</dbReference>
<dbReference type="AlphaFoldDB" id="A0A835Y397"/>
<protein>
    <recommendedName>
        <fullName evidence="1">Fungal lipase-type domain-containing protein</fullName>
    </recommendedName>
</protein>
<dbReference type="PANTHER" id="PTHR45856:SF24">
    <property type="entry name" value="FUNGAL LIPASE-LIKE DOMAIN-CONTAINING PROTEIN"/>
    <property type="match status" value="1"/>
</dbReference>
<dbReference type="InterPro" id="IPR002921">
    <property type="entry name" value="Fungal_lipase-type"/>
</dbReference>
<name>A0A835Y397_9CHLO</name>